<dbReference type="InterPro" id="IPR009459">
    <property type="entry name" value="MucBP_dom"/>
</dbReference>
<keyword evidence="1" id="KW-0433">Leucine-rich repeat</keyword>
<dbReference type="Gene3D" id="3.80.10.10">
    <property type="entry name" value="Ribonuclease Inhibitor"/>
    <property type="match status" value="1"/>
</dbReference>
<feature type="compositionally biased region" description="Gly residues" evidence="3">
    <location>
        <begin position="628"/>
        <end position="643"/>
    </location>
</feature>
<dbReference type="STRING" id="1423753.FD28_GL000568"/>
<dbReference type="Pfam" id="PF12799">
    <property type="entry name" value="LRR_4"/>
    <property type="match status" value="1"/>
</dbReference>
<dbReference type="InterPro" id="IPR025875">
    <property type="entry name" value="Leu-rich_rpt_4"/>
</dbReference>
<organism evidence="5 6">
    <name type="scientific">Levilactobacillus hammesii DSM 16381</name>
    <dbReference type="NCBI Taxonomy" id="1423753"/>
    <lineage>
        <taxon>Bacteria</taxon>
        <taxon>Bacillati</taxon>
        <taxon>Bacillota</taxon>
        <taxon>Bacilli</taxon>
        <taxon>Lactobacillales</taxon>
        <taxon>Lactobacillaceae</taxon>
        <taxon>Levilactobacillus</taxon>
    </lineage>
</organism>
<feature type="compositionally biased region" description="Gly residues" evidence="3">
    <location>
        <begin position="667"/>
        <end position="680"/>
    </location>
</feature>
<dbReference type="Pfam" id="PF06458">
    <property type="entry name" value="MucBP"/>
    <property type="match status" value="1"/>
</dbReference>
<accession>A0A0R1UM93</accession>
<dbReference type="Proteomes" id="UP000051580">
    <property type="component" value="Unassembled WGS sequence"/>
</dbReference>
<dbReference type="AlphaFoldDB" id="A0A0R1UM93"/>
<reference evidence="5 6" key="1">
    <citation type="journal article" date="2015" name="Genome Announc.">
        <title>Expanding the biotechnology potential of lactobacilli through comparative genomics of 213 strains and associated genera.</title>
        <authorList>
            <person name="Sun Z."/>
            <person name="Harris H.M."/>
            <person name="McCann A."/>
            <person name="Guo C."/>
            <person name="Argimon S."/>
            <person name="Zhang W."/>
            <person name="Yang X."/>
            <person name="Jeffery I.B."/>
            <person name="Cooney J.C."/>
            <person name="Kagawa T.F."/>
            <person name="Liu W."/>
            <person name="Song Y."/>
            <person name="Salvetti E."/>
            <person name="Wrobel A."/>
            <person name="Rasinkangas P."/>
            <person name="Parkhill J."/>
            <person name="Rea M.C."/>
            <person name="O'Sullivan O."/>
            <person name="Ritari J."/>
            <person name="Douillard F.P."/>
            <person name="Paul Ross R."/>
            <person name="Yang R."/>
            <person name="Briner A.E."/>
            <person name="Felis G.E."/>
            <person name="de Vos W.M."/>
            <person name="Barrangou R."/>
            <person name="Klaenhammer T.R."/>
            <person name="Caufield P.W."/>
            <person name="Cui Y."/>
            <person name="Zhang H."/>
            <person name="O'Toole P.W."/>
        </authorList>
    </citation>
    <scope>NUCLEOTIDE SEQUENCE [LARGE SCALE GENOMIC DNA]</scope>
    <source>
        <strain evidence="5 6">DSM 16381</strain>
    </source>
</reference>
<dbReference type="SUPFAM" id="SSF52058">
    <property type="entry name" value="L domain-like"/>
    <property type="match status" value="1"/>
</dbReference>
<feature type="domain" description="MucBP" evidence="4">
    <location>
        <begin position="510"/>
        <end position="571"/>
    </location>
</feature>
<sequence length="758" mass="78222">MTAQAAVEPVDAAAATSAVATEPTPAEETPATPATTKPATGETTVPTTTTSAATGVTPDAGDVTDTVAMTKPTEGATPVVTAEPTEPTPNTPSVTTSGDRDVAATTKPMADATTVPTTDPTTDTAVTTAVTAPDDLPAEVMAPDLTVPTTKPATAVTPVDPVVLPDVAAVATTRPAEIATSVVELPTVTLGADVATAATALVQKELTRPATMNLAHTKETAMIDMWMPNKRLQQLVLLTLQKLRGTDKTWNSVADITQEDMALLKSLSTSGHKGLDTYIDGQTAYSLVGLEYAVNLTSISMGGSLNYAPGAFYGDIEDLTPIANLQQLTEVDFQHNRIKDVTPLANLQNLKSVYLAYNAIRDFSPLNGKFSYTSNSNFSYTGQFIILDPVMISDKDREGHLQVACTTITGEVVQLTATAAVAQPIFFVNGAHTYHIYFTGGNPKPDGQGGIYYTNIQDQKPGATAWPGDASVNVDPMKDYYYLTGSYKPSGTVDFAVVQPYAIAQSAASVTVHHVNENGETIAPDQTLKPGLVGEAYTTEPAKIPNYVVQVTPENATGTYGETAIDVTYVYAEEDADTQEPGNPTPPTEPGNPTPPTSPENPGSGDGGSTTTPGPDNPAPEGPSTGDDGSGTQPGGQNPGTGDDGVTEGDEADTVTPGTPGDNTGAGTTGTGTGSNGGTSTGQAADVVTTPGESQEHHAATTVTESEPAGDQVLSAGIGAALLPQTNEERRSPVAWGMALLASLLGLTSLKRRSKNKE</sequence>
<feature type="compositionally biased region" description="Low complexity" evidence="3">
    <location>
        <begin position="76"/>
        <end position="85"/>
    </location>
</feature>
<protein>
    <recommendedName>
        <fullName evidence="4">MucBP domain-containing protein</fullName>
    </recommendedName>
</protein>
<name>A0A0R1UM93_9LACO</name>
<feature type="compositionally biased region" description="Low complexity" evidence="3">
    <location>
        <begin position="1"/>
        <end position="58"/>
    </location>
</feature>
<comment type="caution">
    <text evidence="5">The sequence shown here is derived from an EMBL/GenBank/DDBJ whole genome shotgun (WGS) entry which is preliminary data.</text>
</comment>
<dbReference type="EMBL" id="AZFS01000059">
    <property type="protein sequence ID" value="KRL94416.1"/>
    <property type="molecule type" value="Genomic_DNA"/>
</dbReference>
<keyword evidence="2" id="KW-0677">Repeat</keyword>
<evidence type="ECO:0000256" key="2">
    <source>
        <dbReference type="ARBA" id="ARBA00022737"/>
    </source>
</evidence>
<feature type="compositionally biased region" description="Pro residues" evidence="3">
    <location>
        <begin position="583"/>
        <end position="599"/>
    </location>
</feature>
<proteinExistence type="predicted"/>
<evidence type="ECO:0000256" key="1">
    <source>
        <dbReference type="ARBA" id="ARBA00022614"/>
    </source>
</evidence>
<dbReference type="InterPro" id="IPR001611">
    <property type="entry name" value="Leu-rich_rpt"/>
</dbReference>
<feature type="compositionally biased region" description="Low complexity" evidence="3">
    <location>
        <begin position="654"/>
        <end position="666"/>
    </location>
</feature>
<evidence type="ECO:0000259" key="4">
    <source>
        <dbReference type="Pfam" id="PF06458"/>
    </source>
</evidence>
<gene>
    <name evidence="5" type="ORF">FD28_GL000568</name>
</gene>
<dbReference type="InterPro" id="IPR032675">
    <property type="entry name" value="LRR_dom_sf"/>
</dbReference>
<feature type="region of interest" description="Disordered" evidence="3">
    <location>
        <begin position="575"/>
        <end position="711"/>
    </location>
</feature>
<evidence type="ECO:0000313" key="5">
    <source>
        <dbReference type="EMBL" id="KRL94416.1"/>
    </source>
</evidence>
<dbReference type="PROSITE" id="PS51450">
    <property type="entry name" value="LRR"/>
    <property type="match status" value="1"/>
</dbReference>
<keyword evidence="6" id="KW-1185">Reference proteome</keyword>
<evidence type="ECO:0000256" key="3">
    <source>
        <dbReference type="SAM" id="MobiDB-lite"/>
    </source>
</evidence>
<dbReference type="SMART" id="SM00365">
    <property type="entry name" value="LRR_SD22"/>
    <property type="match status" value="2"/>
</dbReference>
<evidence type="ECO:0000313" key="6">
    <source>
        <dbReference type="Proteomes" id="UP000051580"/>
    </source>
</evidence>
<feature type="region of interest" description="Disordered" evidence="3">
    <location>
        <begin position="1"/>
        <end position="100"/>
    </location>
</feature>
<dbReference type="PATRIC" id="fig|1423753.3.peg.592"/>
<dbReference type="Gene3D" id="3.10.20.320">
    <property type="entry name" value="Putative peptidoglycan bound protein (lpxtg motif)"/>
    <property type="match status" value="1"/>
</dbReference>